<dbReference type="InterPro" id="IPR008930">
    <property type="entry name" value="Terpenoid_cyclase/PrenylTrfase"/>
</dbReference>
<dbReference type="Proteomes" id="UP000652013">
    <property type="component" value="Unassembled WGS sequence"/>
</dbReference>
<proteinExistence type="predicted"/>
<comment type="caution">
    <text evidence="1">The sequence shown here is derived from an EMBL/GenBank/DDBJ whole genome shotgun (WGS) entry which is preliminary data.</text>
</comment>
<evidence type="ECO:0000313" key="2">
    <source>
        <dbReference type="Proteomes" id="UP000652013"/>
    </source>
</evidence>
<dbReference type="AlphaFoldDB" id="A0A8J3YBH5"/>
<accession>A0A8J3YBH5</accession>
<reference evidence="1" key="1">
    <citation type="submission" date="2021-01" db="EMBL/GenBank/DDBJ databases">
        <title>Whole genome shotgun sequence of Spirilliplanes yamanashiensis NBRC 15828.</title>
        <authorList>
            <person name="Komaki H."/>
            <person name="Tamura T."/>
        </authorList>
    </citation>
    <scope>NUCLEOTIDE SEQUENCE</scope>
    <source>
        <strain evidence="1">NBRC 15828</strain>
    </source>
</reference>
<keyword evidence="2" id="KW-1185">Reference proteome</keyword>
<evidence type="ECO:0000313" key="1">
    <source>
        <dbReference type="EMBL" id="GIJ04910.1"/>
    </source>
</evidence>
<name>A0A8J3YBH5_9ACTN</name>
<dbReference type="RefSeq" id="WP_203940138.1">
    <property type="nucleotide sequence ID" value="NZ_BAAAGJ010000023.1"/>
</dbReference>
<sequence>MTPRNPSSDVETPARVAALDPQGQALVRRLLAVAVRGLPLMYLPGADEFAFTRAGSERHLELRGTSYRYAAIVALGAHFLPEAEQRAVLGGHTADAFTDLLVRRLPETTNLGDAALVAWAAAQAGRPGLDEALRRAGELDDAQPRQYVVETSWLVSALATARGAADVEQRLARARGRLLGSRQGAGPLFPHGTDRGMLPWYRSHVGCFADQVYPIQALARLHASGDDPEALAAARACAERITSLQGAEGEFWWHYDARTGGLVEEFPVYSVHQHAMAPTALLDLAEVSGDDVLPSVRRGLSWLERPGAEPMIADELGMVWRKVYRGDPKKLARAINGVSTRLAPGVRPVRRPAHPTAVDRECRPYEFGWLLFAWLGAVRPGGAR</sequence>
<gene>
    <name evidence="1" type="ORF">Sya03_42620</name>
</gene>
<organism evidence="1 2">
    <name type="scientific">Spirilliplanes yamanashiensis</name>
    <dbReference type="NCBI Taxonomy" id="42233"/>
    <lineage>
        <taxon>Bacteria</taxon>
        <taxon>Bacillati</taxon>
        <taxon>Actinomycetota</taxon>
        <taxon>Actinomycetes</taxon>
        <taxon>Micromonosporales</taxon>
        <taxon>Micromonosporaceae</taxon>
        <taxon>Spirilliplanes</taxon>
    </lineage>
</organism>
<protein>
    <submittedName>
        <fullName evidence="1">Uncharacterized protein</fullName>
    </submittedName>
</protein>
<dbReference type="SUPFAM" id="SSF48239">
    <property type="entry name" value="Terpenoid cyclases/Protein prenyltransferases"/>
    <property type="match status" value="1"/>
</dbReference>
<dbReference type="EMBL" id="BOOY01000030">
    <property type="protein sequence ID" value="GIJ04910.1"/>
    <property type="molecule type" value="Genomic_DNA"/>
</dbReference>